<dbReference type="Gene3D" id="3.40.30.10">
    <property type="entry name" value="Glutaredoxin"/>
    <property type="match status" value="1"/>
</dbReference>
<keyword evidence="5" id="KW-0732">Signal</keyword>
<name>A0A4R3VTY9_9SPHI</name>
<evidence type="ECO:0000256" key="5">
    <source>
        <dbReference type="SAM" id="SignalP"/>
    </source>
</evidence>
<dbReference type="GO" id="GO:0016491">
    <property type="term" value="F:oxidoreductase activity"/>
    <property type="evidence" value="ECO:0007669"/>
    <property type="project" value="InterPro"/>
</dbReference>
<evidence type="ECO:0000313" key="8">
    <source>
        <dbReference type="Proteomes" id="UP000295197"/>
    </source>
</evidence>
<dbReference type="InterPro" id="IPR050553">
    <property type="entry name" value="Thioredoxin_ResA/DsbE_sf"/>
</dbReference>
<evidence type="ECO:0000259" key="6">
    <source>
        <dbReference type="PROSITE" id="PS51352"/>
    </source>
</evidence>
<keyword evidence="4" id="KW-0676">Redox-active center</keyword>
<dbReference type="CDD" id="cd02966">
    <property type="entry name" value="TlpA_like_family"/>
    <property type="match status" value="1"/>
</dbReference>
<dbReference type="AlphaFoldDB" id="A0A4R3VTY9"/>
<dbReference type="OrthoDB" id="750178at2"/>
<dbReference type="InterPro" id="IPR017937">
    <property type="entry name" value="Thioredoxin_CS"/>
</dbReference>
<evidence type="ECO:0000256" key="4">
    <source>
        <dbReference type="ARBA" id="ARBA00023284"/>
    </source>
</evidence>
<proteinExistence type="predicted"/>
<organism evidence="7 8">
    <name type="scientific">Sphingobacterium alimentarium</name>
    <dbReference type="NCBI Taxonomy" id="797292"/>
    <lineage>
        <taxon>Bacteria</taxon>
        <taxon>Pseudomonadati</taxon>
        <taxon>Bacteroidota</taxon>
        <taxon>Sphingobacteriia</taxon>
        <taxon>Sphingobacteriales</taxon>
        <taxon>Sphingobacteriaceae</taxon>
        <taxon>Sphingobacterium</taxon>
    </lineage>
</organism>
<keyword evidence="2" id="KW-0201">Cytochrome c-type biogenesis</keyword>
<dbReference type="PROSITE" id="PS00194">
    <property type="entry name" value="THIOREDOXIN_1"/>
    <property type="match status" value="1"/>
</dbReference>
<keyword evidence="3" id="KW-1015">Disulfide bond</keyword>
<accession>A0A4R3VTY9</accession>
<dbReference type="InterPro" id="IPR000866">
    <property type="entry name" value="AhpC/TSA"/>
</dbReference>
<dbReference type="GO" id="GO:0016209">
    <property type="term" value="F:antioxidant activity"/>
    <property type="evidence" value="ECO:0007669"/>
    <property type="project" value="InterPro"/>
</dbReference>
<dbReference type="RefSeq" id="WP_132777392.1">
    <property type="nucleotide sequence ID" value="NZ_SMBZ01000014.1"/>
</dbReference>
<dbReference type="GO" id="GO:0017004">
    <property type="term" value="P:cytochrome complex assembly"/>
    <property type="evidence" value="ECO:0007669"/>
    <property type="project" value="UniProtKB-KW"/>
</dbReference>
<evidence type="ECO:0000256" key="3">
    <source>
        <dbReference type="ARBA" id="ARBA00023157"/>
    </source>
</evidence>
<evidence type="ECO:0000313" key="7">
    <source>
        <dbReference type="EMBL" id="TCV15212.1"/>
    </source>
</evidence>
<reference evidence="7 8" key="1">
    <citation type="submission" date="2019-03" db="EMBL/GenBank/DDBJ databases">
        <title>Genomic Encyclopedia of Type Strains, Phase IV (KMG-IV): sequencing the most valuable type-strain genomes for metagenomic binning, comparative biology and taxonomic classification.</title>
        <authorList>
            <person name="Goeker M."/>
        </authorList>
    </citation>
    <scope>NUCLEOTIDE SEQUENCE [LARGE SCALE GENOMIC DNA]</scope>
    <source>
        <strain evidence="7 8">DSM 22362</strain>
    </source>
</reference>
<feature type="signal peptide" evidence="5">
    <location>
        <begin position="1"/>
        <end position="18"/>
    </location>
</feature>
<protein>
    <submittedName>
        <fullName evidence="7">Peroxiredoxin</fullName>
    </submittedName>
</protein>
<keyword evidence="8" id="KW-1185">Reference proteome</keyword>
<evidence type="ECO:0000256" key="2">
    <source>
        <dbReference type="ARBA" id="ARBA00022748"/>
    </source>
</evidence>
<sequence>MKRLLFLIAFVLPLALWAQDKEELIKQILANPKDENSIQLIQRLNSYDPDPKEMKVYFKKLDKSVRKSTKGKIFERYIQAVENSSVGKKAPGITQFDLEGNPYSLQDLRGKFVLVDFWASWCPPCREENPKLVAIYQDFKDKNFEILGVSFDRDMKAWKKAIDDDKLTWKHISDLQHWNNGAAGVYGIKAIPQNVLVNPEGIIVARNLHGDDLRKKLEEILK</sequence>
<evidence type="ECO:0000256" key="1">
    <source>
        <dbReference type="ARBA" id="ARBA00004196"/>
    </source>
</evidence>
<dbReference type="InterPro" id="IPR013766">
    <property type="entry name" value="Thioredoxin_domain"/>
</dbReference>
<gene>
    <name evidence="7" type="ORF">EDC17_101448</name>
</gene>
<dbReference type="GO" id="GO:0030313">
    <property type="term" value="C:cell envelope"/>
    <property type="evidence" value="ECO:0007669"/>
    <property type="project" value="UniProtKB-SubCell"/>
</dbReference>
<feature type="chain" id="PRO_5020335426" evidence="5">
    <location>
        <begin position="19"/>
        <end position="222"/>
    </location>
</feature>
<dbReference type="PANTHER" id="PTHR42852">
    <property type="entry name" value="THIOL:DISULFIDE INTERCHANGE PROTEIN DSBE"/>
    <property type="match status" value="1"/>
</dbReference>
<feature type="domain" description="Thioredoxin" evidence="6">
    <location>
        <begin position="84"/>
        <end position="222"/>
    </location>
</feature>
<dbReference type="PANTHER" id="PTHR42852:SF6">
    <property type="entry name" value="THIOL:DISULFIDE INTERCHANGE PROTEIN DSBE"/>
    <property type="match status" value="1"/>
</dbReference>
<dbReference type="Pfam" id="PF00578">
    <property type="entry name" value="AhpC-TSA"/>
    <property type="match status" value="1"/>
</dbReference>
<dbReference type="EMBL" id="SMBZ01000014">
    <property type="protein sequence ID" value="TCV15212.1"/>
    <property type="molecule type" value="Genomic_DNA"/>
</dbReference>
<dbReference type="SUPFAM" id="SSF52833">
    <property type="entry name" value="Thioredoxin-like"/>
    <property type="match status" value="1"/>
</dbReference>
<dbReference type="Proteomes" id="UP000295197">
    <property type="component" value="Unassembled WGS sequence"/>
</dbReference>
<comment type="caution">
    <text evidence="7">The sequence shown here is derived from an EMBL/GenBank/DDBJ whole genome shotgun (WGS) entry which is preliminary data.</text>
</comment>
<comment type="subcellular location">
    <subcellularLocation>
        <location evidence="1">Cell envelope</location>
    </subcellularLocation>
</comment>
<dbReference type="PROSITE" id="PS51352">
    <property type="entry name" value="THIOREDOXIN_2"/>
    <property type="match status" value="1"/>
</dbReference>
<dbReference type="InterPro" id="IPR036249">
    <property type="entry name" value="Thioredoxin-like_sf"/>
</dbReference>